<dbReference type="OrthoDB" id="9797480at2"/>
<evidence type="ECO:0000256" key="2">
    <source>
        <dbReference type="ARBA" id="ARBA00023180"/>
    </source>
</evidence>
<gene>
    <name evidence="4" type="ordered locus">PCC7424_4200</name>
</gene>
<dbReference type="InterPro" id="IPR027417">
    <property type="entry name" value="P-loop_NTPase"/>
</dbReference>
<dbReference type="AlphaFoldDB" id="B7KLJ8"/>
<evidence type="ECO:0000256" key="1">
    <source>
        <dbReference type="ARBA" id="ARBA00022679"/>
    </source>
</evidence>
<dbReference type="PANTHER" id="PTHR10605">
    <property type="entry name" value="HEPARAN SULFATE SULFOTRANSFERASE"/>
    <property type="match status" value="1"/>
</dbReference>
<evidence type="ECO:0000313" key="5">
    <source>
        <dbReference type="Proteomes" id="UP000002384"/>
    </source>
</evidence>
<reference evidence="5" key="1">
    <citation type="journal article" date="2011" name="MBio">
        <title>Novel metabolic attributes of the genus Cyanothece, comprising a group of unicellular nitrogen-fixing Cyanobacteria.</title>
        <authorList>
            <person name="Bandyopadhyay A."/>
            <person name="Elvitigala T."/>
            <person name="Welsh E."/>
            <person name="Stockel J."/>
            <person name="Liberton M."/>
            <person name="Min H."/>
            <person name="Sherman L.A."/>
            <person name="Pakrasi H.B."/>
        </authorList>
    </citation>
    <scope>NUCLEOTIDE SEQUENCE [LARGE SCALE GENOMIC DNA]</scope>
    <source>
        <strain evidence="5">PCC 7424</strain>
    </source>
</reference>
<dbReference type="Gene3D" id="3.40.50.300">
    <property type="entry name" value="P-loop containing nucleotide triphosphate hydrolases"/>
    <property type="match status" value="1"/>
</dbReference>
<evidence type="ECO:0000313" key="4">
    <source>
        <dbReference type="EMBL" id="ACK72570.1"/>
    </source>
</evidence>
<dbReference type="PANTHER" id="PTHR10605:SF56">
    <property type="entry name" value="BIFUNCTIONAL HEPARAN SULFATE N-DEACETYLASE_N-SULFOTRANSFERASE"/>
    <property type="match status" value="1"/>
</dbReference>
<dbReference type="RefSeq" id="WP_015956155.1">
    <property type="nucleotide sequence ID" value="NC_011729.1"/>
</dbReference>
<sequence>MQLLTVKNTSQGTLPNLIIIGAMKCGTTSLHYYLNLHPQISMSQEKELKFFLEEKNWHRGVEWYKSHFTTPAQVHGESSPSYTKYPFFEGVPERMYSLIPDAKLIYIVRDPIKRIISHYVHKYANGNENRTLTEALANFENNKYISRSLYYLQLKQYLAYYPDSNILILTLEDLYHNPQLSLQKTFRFLNVDNNFSINYMIKKYHDSAVKRRKNHWGNLISKFPVINQIDLLPSHLKWHMENIIYYPFSEKIERPVLTENLRLELIDYLRQDINCLRDYTKQEFKDWCV</sequence>
<dbReference type="HOGENOM" id="CLU_017703_1_1_3"/>
<dbReference type="InterPro" id="IPR000863">
    <property type="entry name" value="Sulfotransferase_dom"/>
</dbReference>
<keyword evidence="5" id="KW-1185">Reference proteome</keyword>
<dbReference type="eggNOG" id="COG0457">
    <property type="taxonomic scope" value="Bacteria"/>
</dbReference>
<proteinExistence type="predicted"/>
<dbReference type="KEGG" id="cyc:PCC7424_4200"/>
<name>B7KLJ8_GLOC7</name>
<feature type="domain" description="Sulfotransferase" evidence="3">
    <location>
        <begin position="15"/>
        <end position="198"/>
    </location>
</feature>
<dbReference type="Pfam" id="PF00685">
    <property type="entry name" value="Sulfotransfer_1"/>
    <property type="match status" value="1"/>
</dbReference>
<accession>B7KLJ8</accession>
<dbReference type="EMBL" id="CP001291">
    <property type="protein sequence ID" value="ACK72570.1"/>
    <property type="molecule type" value="Genomic_DNA"/>
</dbReference>
<dbReference type="GO" id="GO:0008146">
    <property type="term" value="F:sulfotransferase activity"/>
    <property type="evidence" value="ECO:0007669"/>
    <property type="project" value="InterPro"/>
</dbReference>
<evidence type="ECO:0000259" key="3">
    <source>
        <dbReference type="Pfam" id="PF00685"/>
    </source>
</evidence>
<dbReference type="STRING" id="65393.PCC7424_4200"/>
<organism evidence="4 5">
    <name type="scientific">Gloeothece citriformis (strain PCC 7424)</name>
    <name type="common">Cyanothece sp. (strain PCC 7424)</name>
    <dbReference type="NCBI Taxonomy" id="65393"/>
    <lineage>
        <taxon>Bacteria</taxon>
        <taxon>Bacillati</taxon>
        <taxon>Cyanobacteriota</taxon>
        <taxon>Cyanophyceae</taxon>
        <taxon>Oscillatoriophycideae</taxon>
        <taxon>Chroococcales</taxon>
        <taxon>Aphanothecaceae</taxon>
        <taxon>Gloeothece</taxon>
        <taxon>Gloeothece citriformis</taxon>
    </lineage>
</organism>
<keyword evidence="2" id="KW-0325">Glycoprotein</keyword>
<dbReference type="Proteomes" id="UP000002384">
    <property type="component" value="Chromosome"/>
</dbReference>
<dbReference type="InterPro" id="IPR037359">
    <property type="entry name" value="NST/OST"/>
</dbReference>
<keyword evidence="1 4" id="KW-0808">Transferase</keyword>
<dbReference type="SUPFAM" id="SSF52540">
    <property type="entry name" value="P-loop containing nucleoside triphosphate hydrolases"/>
    <property type="match status" value="1"/>
</dbReference>
<protein>
    <submittedName>
        <fullName evidence="4">Sulfotransferase</fullName>
    </submittedName>
</protein>